<feature type="compositionally biased region" description="Polar residues" evidence="1">
    <location>
        <begin position="435"/>
        <end position="451"/>
    </location>
</feature>
<feature type="compositionally biased region" description="Basic residues" evidence="1">
    <location>
        <begin position="375"/>
        <end position="391"/>
    </location>
</feature>
<feature type="region of interest" description="Disordered" evidence="1">
    <location>
        <begin position="348"/>
        <end position="467"/>
    </location>
</feature>
<reference evidence="2 3" key="1">
    <citation type="submission" date="2020-07" db="EMBL/GenBank/DDBJ databases">
        <title>Comparative genomics of pyrophilous fungi reveals a link between fire events and developmental genes.</title>
        <authorList>
            <consortium name="DOE Joint Genome Institute"/>
            <person name="Steindorff A.S."/>
            <person name="Carver A."/>
            <person name="Calhoun S."/>
            <person name="Stillman K."/>
            <person name="Liu H."/>
            <person name="Lipzen A."/>
            <person name="Pangilinan J."/>
            <person name="Labutti K."/>
            <person name="Bruns T.D."/>
            <person name="Grigoriev I.V."/>
        </authorList>
    </citation>
    <scope>NUCLEOTIDE SEQUENCE [LARGE SCALE GENOMIC DNA]</scope>
    <source>
        <strain evidence="2 3">CBS 144469</strain>
    </source>
</reference>
<comment type="caution">
    <text evidence="2">The sequence shown here is derived from an EMBL/GenBank/DDBJ whole genome shotgun (WGS) entry which is preliminary data.</text>
</comment>
<dbReference type="AlphaFoldDB" id="A0A8H6M235"/>
<keyword evidence="3" id="KW-1185">Reference proteome</keyword>
<dbReference type="Proteomes" id="UP000521943">
    <property type="component" value="Unassembled WGS sequence"/>
</dbReference>
<evidence type="ECO:0000313" key="3">
    <source>
        <dbReference type="Proteomes" id="UP000521943"/>
    </source>
</evidence>
<dbReference type="OrthoDB" id="3126101at2759"/>
<gene>
    <name evidence="2" type="ORF">DFP72DRAFT_1072430</name>
</gene>
<name>A0A8H6M235_9AGAR</name>
<dbReference type="EMBL" id="JACGCI010000057">
    <property type="protein sequence ID" value="KAF6750424.1"/>
    <property type="molecule type" value="Genomic_DNA"/>
</dbReference>
<feature type="compositionally biased region" description="Polar residues" evidence="1">
    <location>
        <begin position="576"/>
        <end position="596"/>
    </location>
</feature>
<feature type="region of interest" description="Disordered" evidence="1">
    <location>
        <begin position="45"/>
        <end position="161"/>
    </location>
</feature>
<feature type="compositionally biased region" description="Pro residues" evidence="1">
    <location>
        <begin position="114"/>
        <end position="129"/>
    </location>
</feature>
<protein>
    <submittedName>
        <fullName evidence="2">Uncharacterized protein</fullName>
    </submittedName>
</protein>
<feature type="region of interest" description="Disordered" evidence="1">
    <location>
        <begin position="575"/>
        <end position="601"/>
    </location>
</feature>
<sequence length="726" mass="79807">MPLAASFRRMLHAPVRLFHCKISITHENSTQSAPPRPRIALKLTHSRQCTRERREDQDGRPRLEGSPPLTQPAALPPLRPNPSIRRSDASSASLHAIRRQPAPPFNASIVHSGVPPPLHDLNSTPPPRTRAPQTHRDCDGPPNPQSTCTSTWRKDPRCPSRRARKQAPSLYWTRLIDYENTRGSEIKDMLAPARAVHPTPPFHDGRSTNAVVAAPREFGLSDESTRHPVGISTKNCRPTNVKPSVECARERFCEIQVEIEGFVTSDICVLNASYGSARSFSKPRQAPFAARAHRRRRTPASQPRSPTTVPRALSAAKIQESVDEEAEPYPQVPVRLSHEHRDLHWYDDYESDTGQSTNESATIDKTHSQTTKPHAVPRPRTRRAANGKRTRNWIPGSSDSEESKPGQSKCTKATRHGKASKLGSTCDSSLRRFGASTTQNDGQPATPTKAGSSHVFRPPCDRRWTPGDGRRAHGCELGDVARLKGWRHSMKPTSNGKRLGAQQAAPYRAKKAIRGRAVSGPGFVEREDGWLWCKRVLGALDLYGDGEGQDRGQIEAGSGNGVQWERTAGYVGELQRPSTKATSNGRRLGAQQTGPSVQRKPFAGRRWDAPCLGRDLWSERRVIVGQASSLSAVENAFRARPGRSSFTGSGVLDLYGDGEGQDRGQIEAGSGNGVQWERTAGYVGAFLSQFDPSSLTNGVALDVYGADSDGEWRAWWNRARAVTRGP</sequence>
<feature type="compositionally biased region" description="Basic and acidic residues" evidence="1">
    <location>
        <begin position="49"/>
        <end position="63"/>
    </location>
</feature>
<evidence type="ECO:0000313" key="2">
    <source>
        <dbReference type="EMBL" id="KAF6750424.1"/>
    </source>
</evidence>
<evidence type="ECO:0000256" key="1">
    <source>
        <dbReference type="SAM" id="MobiDB-lite"/>
    </source>
</evidence>
<feature type="compositionally biased region" description="Polar residues" evidence="1">
    <location>
        <begin position="352"/>
        <end position="361"/>
    </location>
</feature>
<feature type="region of interest" description="Disordered" evidence="1">
    <location>
        <begin position="279"/>
        <end position="335"/>
    </location>
</feature>
<organism evidence="2 3">
    <name type="scientific">Ephemerocybe angulata</name>
    <dbReference type="NCBI Taxonomy" id="980116"/>
    <lineage>
        <taxon>Eukaryota</taxon>
        <taxon>Fungi</taxon>
        <taxon>Dikarya</taxon>
        <taxon>Basidiomycota</taxon>
        <taxon>Agaricomycotina</taxon>
        <taxon>Agaricomycetes</taxon>
        <taxon>Agaricomycetidae</taxon>
        <taxon>Agaricales</taxon>
        <taxon>Agaricineae</taxon>
        <taxon>Psathyrellaceae</taxon>
        <taxon>Ephemerocybe</taxon>
    </lineage>
</organism>
<proteinExistence type="predicted"/>
<accession>A0A8H6M235</accession>